<sequence>MHRCVQRQLLRASLSLGRGWYLRPAASDRFAGQGFKCNGAVEAVDTIPSCLADACCAAQVSGQPFHHWLRAALRGDTAACLVERNVEVVEFLQHQRRLQHHGCVATAQRLGLRAEAVSGFVPNASDPGSNRHVFAYNVKLTNTSSVALRVVGLQHVLEDAGGDVAGELSATQPEASGVMGLTPCIRPGQSFEFGSAVMLRTPMGAVSGNVLIMKEPNLQGDDLQMHDHLEEADLMVRYAYYRDLPTPRFTMPWGMLFFNSDVTVASGTGAVI</sequence>
<proteinExistence type="predicted"/>
<dbReference type="InterPro" id="IPR036767">
    <property type="entry name" value="ApaG_sf"/>
</dbReference>
<evidence type="ECO:0000313" key="2">
    <source>
        <dbReference type="EMBL" id="CAD8828540.1"/>
    </source>
</evidence>
<dbReference type="PANTHER" id="PTHR47191">
    <property type="entry name" value="OS05G0170800 PROTEIN"/>
    <property type="match status" value="1"/>
</dbReference>
<reference evidence="2" key="1">
    <citation type="submission" date="2021-01" db="EMBL/GenBank/DDBJ databases">
        <authorList>
            <person name="Corre E."/>
            <person name="Pelletier E."/>
            <person name="Niang G."/>
            <person name="Scheremetjew M."/>
            <person name="Finn R."/>
            <person name="Kale V."/>
            <person name="Holt S."/>
            <person name="Cochrane G."/>
            <person name="Meng A."/>
            <person name="Brown T."/>
            <person name="Cohen L."/>
        </authorList>
    </citation>
    <scope>NUCLEOTIDE SEQUENCE</scope>
</reference>
<dbReference type="Gene3D" id="2.60.40.1470">
    <property type="entry name" value="ApaG domain"/>
    <property type="match status" value="1"/>
</dbReference>
<protein>
    <recommendedName>
        <fullName evidence="1">ApaG domain-containing protein</fullName>
    </recommendedName>
</protein>
<accession>A0A7S0ZQI2</accession>
<dbReference type="InterPro" id="IPR007474">
    <property type="entry name" value="ApaG_domain"/>
</dbReference>
<dbReference type="InterPro" id="IPR050718">
    <property type="entry name" value="ApaG-like"/>
</dbReference>
<dbReference type="PROSITE" id="PS51087">
    <property type="entry name" value="APAG"/>
    <property type="match status" value="1"/>
</dbReference>
<evidence type="ECO:0000259" key="1">
    <source>
        <dbReference type="PROSITE" id="PS51087"/>
    </source>
</evidence>
<organism evidence="2">
    <name type="scientific">Noctiluca scintillans</name>
    <name type="common">Sea sparkle</name>
    <name type="synonym">Red tide dinoflagellate</name>
    <dbReference type="NCBI Taxonomy" id="2966"/>
    <lineage>
        <taxon>Eukaryota</taxon>
        <taxon>Sar</taxon>
        <taxon>Alveolata</taxon>
        <taxon>Dinophyceae</taxon>
        <taxon>Noctilucales</taxon>
        <taxon>Noctilucaceae</taxon>
        <taxon>Noctiluca</taxon>
    </lineage>
</organism>
<dbReference type="SUPFAM" id="SSF110069">
    <property type="entry name" value="ApaG-like"/>
    <property type="match status" value="1"/>
</dbReference>
<dbReference type="Pfam" id="PF04379">
    <property type="entry name" value="DUF525"/>
    <property type="match status" value="1"/>
</dbReference>
<name>A0A7S0ZQI2_NOCSC</name>
<gene>
    <name evidence="2" type="ORF">NSCI0253_LOCUS2886</name>
</gene>
<feature type="domain" description="ApaG" evidence="1">
    <location>
        <begin position="106"/>
        <end position="256"/>
    </location>
</feature>
<dbReference type="EMBL" id="HBFQ01004157">
    <property type="protein sequence ID" value="CAD8828540.1"/>
    <property type="molecule type" value="Transcribed_RNA"/>
</dbReference>
<dbReference type="AlphaFoldDB" id="A0A7S0ZQI2"/>
<dbReference type="PANTHER" id="PTHR47191:SF2">
    <property type="entry name" value="OS05G0170800 PROTEIN"/>
    <property type="match status" value="1"/>
</dbReference>